<evidence type="ECO:0000256" key="1">
    <source>
        <dbReference type="ARBA" id="ARBA00005189"/>
    </source>
</evidence>
<gene>
    <name evidence="6" type="ORF">DDZ16_16320</name>
</gene>
<organism evidence="6 7">
    <name type="scientific">Marinilabilia rubra</name>
    <dbReference type="NCBI Taxonomy" id="2162893"/>
    <lineage>
        <taxon>Bacteria</taxon>
        <taxon>Pseudomonadati</taxon>
        <taxon>Bacteroidota</taxon>
        <taxon>Bacteroidia</taxon>
        <taxon>Marinilabiliales</taxon>
        <taxon>Marinilabiliaceae</taxon>
        <taxon>Marinilabilia</taxon>
    </lineage>
</organism>
<keyword evidence="7" id="KW-1185">Reference proteome</keyword>
<dbReference type="CDD" id="cd07989">
    <property type="entry name" value="LPLAT_AGPAT-like"/>
    <property type="match status" value="1"/>
</dbReference>
<evidence type="ECO:0000256" key="2">
    <source>
        <dbReference type="ARBA" id="ARBA00022679"/>
    </source>
</evidence>
<dbReference type="PANTHER" id="PTHR10434">
    <property type="entry name" value="1-ACYL-SN-GLYCEROL-3-PHOSPHATE ACYLTRANSFERASE"/>
    <property type="match status" value="1"/>
</dbReference>
<protein>
    <submittedName>
        <fullName evidence="6">1-acyl-sn-glycerol-3-phosphate acyltransferase</fullName>
    </submittedName>
</protein>
<dbReference type="RefSeq" id="WP_109265551.1">
    <property type="nucleotide sequence ID" value="NZ_QEWP01000016.1"/>
</dbReference>
<keyword evidence="4" id="KW-0812">Transmembrane</keyword>
<evidence type="ECO:0000313" key="6">
    <source>
        <dbReference type="EMBL" id="PWD98340.1"/>
    </source>
</evidence>
<proteinExistence type="predicted"/>
<feature type="transmembrane region" description="Helical" evidence="4">
    <location>
        <begin position="12"/>
        <end position="34"/>
    </location>
</feature>
<evidence type="ECO:0000313" key="7">
    <source>
        <dbReference type="Proteomes" id="UP000244956"/>
    </source>
</evidence>
<keyword evidence="2 6" id="KW-0808">Transferase</keyword>
<accession>A0A2U2B5J3</accession>
<dbReference type="PANTHER" id="PTHR10434:SF11">
    <property type="entry name" value="1-ACYL-SN-GLYCEROL-3-PHOSPHATE ACYLTRANSFERASE"/>
    <property type="match status" value="1"/>
</dbReference>
<comment type="caution">
    <text evidence="6">The sequence shown here is derived from an EMBL/GenBank/DDBJ whole genome shotgun (WGS) entry which is preliminary data.</text>
</comment>
<keyword evidence="3 6" id="KW-0012">Acyltransferase</keyword>
<feature type="domain" description="Phospholipid/glycerol acyltransferase" evidence="5">
    <location>
        <begin position="76"/>
        <end position="195"/>
    </location>
</feature>
<name>A0A2U2B5J3_9BACT</name>
<comment type="pathway">
    <text evidence="1">Lipid metabolism.</text>
</comment>
<dbReference type="SMART" id="SM00563">
    <property type="entry name" value="PlsC"/>
    <property type="match status" value="1"/>
</dbReference>
<dbReference type="AlphaFoldDB" id="A0A2U2B5J3"/>
<dbReference type="Proteomes" id="UP000244956">
    <property type="component" value="Unassembled WGS sequence"/>
</dbReference>
<dbReference type="OrthoDB" id="9803035at2"/>
<sequence length="243" mass="27740">MNNILGYIFSPIFHLYTFFLIVFFYPVQVVALHVFGEHARRRSVDLLNWLLVRSLYIMGASVRFEGLEKLPKDRPVVIVSNHQSMYDIPAVGWAFRKYYPKFISKIELSRNLFSISYNLKHGKSALIDRRNGSQAVKEIFKLGRLIEKNNYAACIFPEGTRSVTGHVKPFKTAGIQTILRAAPSSVVVPFAISGHSRLMKKGNFPLQFGQKITYTVLNPVEPKNYTTEEIVALLQDEIEKSLN</sequence>
<dbReference type="Pfam" id="PF01553">
    <property type="entry name" value="Acyltransferase"/>
    <property type="match status" value="1"/>
</dbReference>
<reference evidence="6 7" key="1">
    <citation type="submission" date="2018-05" db="EMBL/GenBank/DDBJ databases">
        <title>Marinilabilia rubrum sp. nov., isolated from saltern sediment.</title>
        <authorList>
            <person name="Zhang R."/>
        </authorList>
    </citation>
    <scope>NUCLEOTIDE SEQUENCE [LARGE SCALE GENOMIC DNA]</scope>
    <source>
        <strain evidence="6 7">WTE16</strain>
    </source>
</reference>
<dbReference type="InterPro" id="IPR002123">
    <property type="entry name" value="Plipid/glycerol_acylTrfase"/>
</dbReference>
<dbReference type="GO" id="GO:0003841">
    <property type="term" value="F:1-acylglycerol-3-phosphate O-acyltransferase activity"/>
    <property type="evidence" value="ECO:0007669"/>
    <property type="project" value="TreeGrafter"/>
</dbReference>
<dbReference type="SUPFAM" id="SSF69593">
    <property type="entry name" value="Glycerol-3-phosphate (1)-acyltransferase"/>
    <property type="match status" value="1"/>
</dbReference>
<keyword evidence="4" id="KW-0472">Membrane</keyword>
<evidence type="ECO:0000256" key="4">
    <source>
        <dbReference type="SAM" id="Phobius"/>
    </source>
</evidence>
<keyword evidence="4" id="KW-1133">Transmembrane helix</keyword>
<evidence type="ECO:0000256" key="3">
    <source>
        <dbReference type="ARBA" id="ARBA00023315"/>
    </source>
</evidence>
<dbReference type="EMBL" id="QEWP01000016">
    <property type="protein sequence ID" value="PWD98340.1"/>
    <property type="molecule type" value="Genomic_DNA"/>
</dbReference>
<evidence type="ECO:0000259" key="5">
    <source>
        <dbReference type="SMART" id="SM00563"/>
    </source>
</evidence>
<dbReference type="GO" id="GO:0006654">
    <property type="term" value="P:phosphatidic acid biosynthetic process"/>
    <property type="evidence" value="ECO:0007669"/>
    <property type="project" value="TreeGrafter"/>
</dbReference>